<dbReference type="EMBL" id="BAABFR010000159">
    <property type="protein sequence ID" value="GAA4406589.1"/>
    <property type="molecule type" value="Genomic_DNA"/>
</dbReference>
<keyword evidence="3" id="KW-1185">Reference proteome</keyword>
<evidence type="ECO:0000313" key="3">
    <source>
        <dbReference type="Proteomes" id="UP001500635"/>
    </source>
</evidence>
<dbReference type="InterPro" id="IPR036271">
    <property type="entry name" value="Tet_transcr_reg_TetR-rel_C_sf"/>
</dbReference>
<reference evidence="3" key="1">
    <citation type="journal article" date="2019" name="Int. J. Syst. Evol. Microbiol.">
        <title>The Global Catalogue of Microorganisms (GCM) 10K type strain sequencing project: providing services to taxonomists for standard genome sequencing and annotation.</title>
        <authorList>
            <consortium name="The Broad Institute Genomics Platform"/>
            <consortium name="The Broad Institute Genome Sequencing Center for Infectious Disease"/>
            <person name="Wu L."/>
            <person name="Ma J."/>
        </authorList>
    </citation>
    <scope>NUCLEOTIDE SEQUENCE [LARGE SCALE GENOMIC DNA]</scope>
    <source>
        <strain evidence="3">JCM 17688</strain>
    </source>
</reference>
<dbReference type="InterPro" id="IPR009057">
    <property type="entry name" value="Homeodomain-like_sf"/>
</dbReference>
<name>A0ABP8KH49_9ACTN</name>
<dbReference type="Gene3D" id="1.10.357.10">
    <property type="entry name" value="Tetracycline Repressor, domain 2"/>
    <property type="match status" value="1"/>
</dbReference>
<dbReference type="InterPro" id="IPR049445">
    <property type="entry name" value="TetR_SbtR-like_C"/>
</dbReference>
<protein>
    <submittedName>
        <fullName evidence="2">TetR/AcrR family transcriptional regulator</fullName>
    </submittedName>
</protein>
<proteinExistence type="predicted"/>
<sequence>MAREVRDSGEPLQLNAVAHRANVGVGTVYRHFASAQALREGLVEHQFADLIALAARVTRLRDPVAALREFMAHALALYAADEAFATITTAPTLERSETAALRDELAAAFDRLVQSSAGSLRPGLDATDLLLLLCGIGYSARMRPDKATDYLRAMLDGILADDE</sequence>
<organism evidence="2 3">
    <name type="scientific">Tsukamurella soli</name>
    <dbReference type="NCBI Taxonomy" id="644556"/>
    <lineage>
        <taxon>Bacteria</taxon>
        <taxon>Bacillati</taxon>
        <taxon>Actinomycetota</taxon>
        <taxon>Actinomycetes</taxon>
        <taxon>Mycobacteriales</taxon>
        <taxon>Tsukamurellaceae</taxon>
        <taxon>Tsukamurella</taxon>
    </lineage>
</organism>
<dbReference type="Proteomes" id="UP001500635">
    <property type="component" value="Unassembled WGS sequence"/>
</dbReference>
<dbReference type="SUPFAM" id="SSF48498">
    <property type="entry name" value="Tetracyclin repressor-like, C-terminal domain"/>
    <property type="match status" value="1"/>
</dbReference>
<accession>A0ABP8KH49</accession>
<evidence type="ECO:0000259" key="1">
    <source>
        <dbReference type="Pfam" id="PF21597"/>
    </source>
</evidence>
<dbReference type="Pfam" id="PF21597">
    <property type="entry name" value="TetR_C_43"/>
    <property type="match status" value="1"/>
</dbReference>
<gene>
    <name evidence="2" type="ORF">GCM10023147_50250</name>
</gene>
<evidence type="ECO:0000313" key="2">
    <source>
        <dbReference type="EMBL" id="GAA4406589.1"/>
    </source>
</evidence>
<dbReference type="SUPFAM" id="SSF46689">
    <property type="entry name" value="Homeodomain-like"/>
    <property type="match status" value="1"/>
</dbReference>
<feature type="domain" description="Transcriptional regulator SbtR-like C-terminal" evidence="1">
    <location>
        <begin position="62"/>
        <end position="158"/>
    </location>
</feature>
<comment type="caution">
    <text evidence="2">The sequence shown here is derived from an EMBL/GenBank/DDBJ whole genome shotgun (WGS) entry which is preliminary data.</text>
</comment>